<dbReference type="EMBL" id="BQNB010011149">
    <property type="protein sequence ID" value="GJS86827.1"/>
    <property type="molecule type" value="Genomic_DNA"/>
</dbReference>
<reference evidence="3" key="2">
    <citation type="submission" date="2022-01" db="EMBL/GenBank/DDBJ databases">
        <authorList>
            <person name="Yamashiro T."/>
            <person name="Shiraishi A."/>
            <person name="Satake H."/>
            <person name="Nakayama K."/>
        </authorList>
    </citation>
    <scope>NUCLEOTIDE SEQUENCE</scope>
</reference>
<gene>
    <name evidence="3" type="ORF">Tco_0769463</name>
</gene>
<organism evidence="3 4">
    <name type="scientific">Tanacetum coccineum</name>
    <dbReference type="NCBI Taxonomy" id="301880"/>
    <lineage>
        <taxon>Eukaryota</taxon>
        <taxon>Viridiplantae</taxon>
        <taxon>Streptophyta</taxon>
        <taxon>Embryophyta</taxon>
        <taxon>Tracheophyta</taxon>
        <taxon>Spermatophyta</taxon>
        <taxon>Magnoliopsida</taxon>
        <taxon>eudicotyledons</taxon>
        <taxon>Gunneridae</taxon>
        <taxon>Pentapetalae</taxon>
        <taxon>asterids</taxon>
        <taxon>campanulids</taxon>
        <taxon>Asterales</taxon>
        <taxon>Asteraceae</taxon>
        <taxon>Asteroideae</taxon>
        <taxon>Anthemideae</taxon>
        <taxon>Anthemidinae</taxon>
        <taxon>Tanacetum</taxon>
    </lineage>
</organism>
<evidence type="ECO:0000259" key="2">
    <source>
        <dbReference type="PROSITE" id="PS50158"/>
    </source>
</evidence>
<dbReference type="Gene3D" id="4.10.60.10">
    <property type="entry name" value="Zinc finger, CCHC-type"/>
    <property type="match status" value="1"/>
</dbReference>
<name>A0ABQ4ZCD1_9ASTR</name>
<evidence type="ECO:0000256" key="1">
    <source>
        <dbReference type="PROSITE-ProRule" id="PRU00047"/>
    </source>
</evidence>
<dbReference type="Pfam" id="PF00098">
    <property type="entry name" value="zf-CCHC"/>
    <property type="match status" value="1"/>
</dbReference>
<reference evidence="3" key="1">
    <citation type="journal article" date="2022" name="Int. J. Mol. Sci.">
        <title>Draft Genome of Tanacetum Coccineum: Genomic Comparison of Closely Related Tanacetum-Family Plants.</title>
        <authorList>
            <person name="Yamashiro T."/>
            <person name="Shiraishi A."/>
            <person name="Nakayama K."/>
            <person name="Satake H."/>
        </authorList>
    </citation>
    <scope>NUCLEOTIDE SEQUENCE</scope>
</reference>
<sequence>MTLKKNTKQSSLSQILKGLLKRGLKGLTVHNATGSQTECHKCGKKGHFARDYWSKTSVPSYQSSFKSKLLHSTEHKSEPRHIKDFEAKYNKVKAKLALLISASASSSSSGKNKGLIAETYDWDEEEGSSDDNEETGVKAFMALAN</sequence>
<comment type="caution">
    <text evidence="3">The sequence shown here is derived from an EMBL/GenBank/DDBJ whole genome shotgun (WGS) entry which is preliminary data.</text>
</comment>
<feature type="domain" description="CCHC-type" evidence="2">
    <location>
        <begin position="39"/>
        <end position="51"/>
    </location>
</feature>
<dbReference type="InterPro" id="IPR001878">
    <property type="entry name" value="Znf_CCHC"/>
</dbReference>
<dbReference type="Proteomes" id="UP001151760">
    <property type="component" value="Unassembled WGS sequence"/>
</dbReference>
<protein>
    <submittedName>
        <fullName evidence="3">Retrovirus-related pol polyprotein from transposon TNT 1-94</fullName>
    </submittedName>
</protein>
<keyword evidence="1" id="KW-0863">Zinc-finger</keyword>
<keyword evidence="1" id="KW-0862">Zinc</keyword>
<dbReference type="PROSITE" id="PS50158">
    <property type="entry name" value="ZF_CCHC"/>
    <property type="match status" value="1"/>
</dbReference>
<evidence type="ECO:0000313" key="4">
    <source>
        <dbReference type="Proteomes" id="UP001151760"/>
    </source>
</evidence>
<keyword evidence="4" id="KW-1185">Reference proteome</keyword>
<dbReference type="InterPro" id="IPR036875">
    <property type="entry name" value="Znf_CCHC_sf"/>
</dbReference>
<accession>A0ABQ4ZCD1</accession>
<dbReference type="SUPFAM" id="SSF57756">
    <property type="entry name" value="Retrovirus zinc finger-like domains"/>
    <property type="match status" value="1"/>
</dbReference>
<keyword evidence="1" id="KW-0479">Metal-binding</keyword>
<proteinExistence type="predicted"/>
<evidence type="ECO:0000313" key="3">
    <source>
        <dbReference type="EMBL" id="GJS86827.1"/>
    </source>
</evidence>